<evidence type="ECO:0000313" key="6">
    <source>
        <dbReference type="EMBL" id="OGY73351.1"/>
    </source>
</evidence>
<dbReference type="PROSITE" id="PS50975">
    <property type="entry name" value="ATP_GRASP"/>
    <property type="match status" value="1"/>
</dbReference>
<evidence type="ECO:0000313" key="7">
    <source>
        <dbReference type="Proteomes" id="UP000178315"/>
    </source>
</evidence>
<dbReference type="SUPFAM" id="SSF56059">
    <property type="entry name" value="Glutathione synthetase ATP-binding domain-like"/>
    <property type="match status" value="1"/>
</dbReference>
<dbReference type="PANTHER" id="PTHR23132:SF23">
    <property type="entry name" value="D-ALANINE--D-ALANINE LIGASE B"/>
    <property type="match status" value="1"/>
</dbReference>
<keyword evidence="3" id="KW-0961">Cell wall biogenesis/degradation</keyword>
<dbReference type="GO" id="GO:0071555">
    <property type="term" value="P:cell wall organization"/>
    <property type="evidence" value="ECO:0007669"/>
    <property type="project" value="UniProtKB-KW"/>
</dbReference>
<evidence type="ECO:0000256" key="2">
    <source>
        <dbReference type="ARBA" id="ARBA00022598"/>
    </source>
</evidence>
<dbReference type="Proteomes" id="UP000178315">
    <property type="component" value="Unassembled WGS sequence"/>
</dbReference>
<dbReference type="EMBL" id="MHJU01000013">
    <property type="protein sequence ID" value="OGY73351.1"/>
    <property type="molecule type" value="Genomic_DNA"/>
</dbReference>
<organism evidence="6 7">
    <name type="scientific">Candidatus Jacksonbacteria bacterium RIFCSPLOWO2_02_FULL_44_20</name>
    <dbReference type="NCBI Taxonomy" id="1798460"/>
    <lineage>
        <taxon>Bacteria</taxon>
        <taxon>Candidatus Jacksoniibacteriota</taxon>
    </lineage>
</organism>
<feature type="domain" description="ATP-grasp" evidence="5">
    <location>
        <begin position="94"/>
        <end position="308"/>
    </location>
</feature>
<dbReference type="Gene3D" id="3.30.1490.20">
    <property type="entry name" value="ATP-grasp fold, A domain"/>
    <property type="match status" value="1"/>
</dbReference>
<evidence type="ECO:0000256" key="4">
    <source>
        <dbReference type="PROSITE-ProRule" id="PRU00409"/>
    </source>
</evidence>
<dbReference type="Gene3D" id="3.40.50.20">
    <property type="match status" value="1"/>
</dbReference>
<protein>
    <recommendedName>
        <fullName evidence="5">ATP-grasp domain-containing protein</fullName>
    </recommendedName>
</protein>
<dbReference type="PANTHER" id="PTHR23132">
    <property type="entry name" value="D-ALANINE--D-ALANINE LIGASE"/>
    <property type="match status" value="1"/>
</dbReference>
<dbReference type="Gene3D" id="3.30.470.20">
    <property type="entry name" value="ATP-grasp fold, B domain"/>
    <property type="match status" value="1"/>
</dbReference>
<dbReference type="AlphaFoldDB" id="A0A1G2A963"/>
<evidence type="ECO:0000256" key="1">
    <source>
        <dbReference type="ARBA" id="ARBA00010871"/>
    </source>
</evidence>
<dbReference type="InterPro" id="IPR013815">
    <property type="entry name" value="ATP_grasp_subdomain_1"/>
</dbReference>
<evidence type="ECO:0000259" key="5">
    <source>
        <dbReference type="PROSITE" id="PS50975"/>
    </source>
</evidence>
<dbReference type="InterPro" id="IPR011095">
    <property type="entry name" value="Dala_Dala_lig_C"/>
</dbReference>
<reference evidence="6 7" key="1">
    <citation type="journal article" date="2016" name="Nat. Commun.">
        <title>Thousands of microbial genomes shed light on interconnected biogeochemical processes in an aquifer system.</title>
        <authorList>
            <person name="Anantharaman K."/>
            <person name="Brown C.T."/>
            <person name="Hug L.A."/>
            <person name="Sharon I."/>
            <person name="Castelle C.J."/>
            <person name="Probst A.J."/>
            <person name="Thomas B.C."/>
            <person name="Singh A."/>
            <person name="Wilkins M.J."/>
            <person name="Karaoz U."/>
            <person name="Brodie E.L."/>
            <person name="Williams K.H."/>
            <person name="Hubbard S.S."/>
            <person name="Banfield J.F."/>
        </authorList>
    </citation>
    <scope>NUCLEOTIDE SEQUENCE [LARGE SCALE GENOMIC DNA]</scope>
</reference>
<name>A0A1G2A963_9BACT</name>
<comment type="caution">
    <text evidence="6">The sequence shown here is derived from an EMBL/GenBank/DDBJ whole genome shotgun (WGS) entry which is preliminary data.</text>
</comment>
<keyword evidence="4" id="KW-0547">Nucleotide-binding</keyword>
<dbReference type="GO" id="GO:0008716">
    <property type="term" value="F:D-alanine-D-alanine ligase activity"/>
    <property type="evidence" value="ECO:0007669"/>
    <property type="project" value="InterPro"/>
</dbReference>
<dbReference type="GO" id="GO:0046872">
    <property type="term" value="F:metal ion binding"/>
    <property type="evidence" value="ECO:0007669"/>
    <property type="project" value="InterPro"/>
</dbReference>
<evidence type="ECO:0000256" key="3">
    <source>
        <dbReference type="ARBA" id="ARBA00023316"/>
    </source>
</evidence>
<dbReference type="InterPro" id="IPR016185">
    <property type="entry name" value="PreATP-grasp_dom_sf"/>
</dbReference>
<gene>
    <name evidence="6" type="ORF">A3H61_00260</name>
</gene>
<dbReference type="Pfam" id="PF07478">
    <property type="entry name" value="Dala_Dala_lig_C"/>
    <property type="match status" value="1"/>
</dbReference>
<keyword evidence="2" id="KW-0436">Ligase</keyword>
<dbReference type="SUPFAM" id="SSF52440">
    <property type="entry name" value="PreATP-grasp domain"/>
    <property type="match status" value="1"/>
</dbReference>
<proteinExistence type="inferred from homology"/>
<accession>A0A1G2A963</accession>
<keyword evidence="4" id="KW-0067">ATP-binding</keyword>
<dbReference type="InterPro" id="IPR011761">
    <property type="entry name" value="ATP-grasp"/>
</dbReference>
<sequence length="319" mass="35793">MREAEFDTPETIRAITDALSSLGYVVHQIEANELAYEKLRALKKKIHLVFNFAEGLRGRDRESQIPAMLEMIGIPYTGGTPLSYALGLNKAKCKEILAYHNIPTPRWQVMKNGNDAVSQNLRFPLIIKPLAEGSSKGIHSDSLVHNSSDVHKRVRRIRATVEGKAIVEEFLEGREFTVGIIGTPFRILPIIEITFGELPQGMPKFDHYEAKWIYDSPDCATDPLVCPARISAELRKKIASIVLESARILGIKDWARFDIRLDKKGVPNILEVNCPPGILPDPKDNSRFPRAARAGGMSFREMLDTVIKSCARRYGVRMT</sequence>
<dbReference type="GO" id="GO:0005524">
    <property type="term" value="F:ATP binding"/>
    <property type="evidence" value="ECO:0007669"/>
    <property type="project" value="UniProtKB-UniRule"/>
</dbReference>
<comment type="similarity">
    <text evidence="1">Belongs to the D-alanine--D-alanine ligase family.</text>
</comment>